<accession>A0A6J5M2B2</accession>
<name>A0A6J5M2B2_9CAUD</name>
<gene>
    <name evidence="1" type="ORF">UFOVP411_43</name>
</gene>
<dbReference type="EMBL" id="LR796385">
    <property type="protein sequence ID" value="CAB4141075.1"/>
    <property type="molecule type" value="Genomic_DNA"/>
</dbReference>
<proteinExistence type="predicted"/>
<sequence>MRRRSGSSGAALLAALSAVLLATCGAAHAETWVQAGGLSRHLGADRDFRETHPGTGVLWRPGGAWEYTAGFYRNSLDRTTVYAGAVWRGLGPCGVLVGAATGYQGLLVVPLALPTCGAQWGPVGLDVIVAPPVGANPALVAVTFRVRWQ</sequence>
<reference evidence="1" key="1">
    <citation type="submission" date="2020-04" db="EMBL/GenBank/DDBJ databases">
        <authorList>
            <person name="Chiriac C."/>
            <person name="Salcher M."/>
            <person name="Ghai R."/>
            <person name="Kavagutti S V."/>
        </authorList>
    </citation>
    <scope>NUCLEOTIDE SEQUENCE</scope>
</reference>
<organism evidence="1">
    <name type="scientific">uncultured Caudovirales phage</name>
    <dbReference type="NCBI Taxonomy" id="2100421"/>
    <lineage>
        <taxon>Viruses</taxon>
        <taxon>Duplodnaviria</taxon>
        <taxon>Heunggongvirae</taxon>
        <taxon>Uroviricota</taxon>
        <taxon>Caudoviricetes</taxon>
        <taxon>Peduoviridae</taxon>
        <taxon>Maltschvirus</taxon>
        <taxon>Maltschvirus maltsch</taxon>
    </lineage>
</organism>
<evidence type="ECO:0000313" key="1">
    <source>
        <dbReference type="EMBL" id="CAB4141075.1"/>
    </source>
</evidence>
<protein>
    <submittedName>
        <fullName evidence="1">Uncharacterized protein</fullName>
    </submittedName>
</protein>